<dbReference type="PANTHER" id="PTHR12911">
    <property type="entry name" value="SAD1/UNC-84-LIKE PROTEIN-RELATED"/>
    <property type="match status" value="1"/>
</dbReference>
<dbReference type="InterPro" id="IPR012919">
    <property type="entry name" value="SUN_dom"/>
</dbReference>
<dbReference type="Pfam" id="PF07738">
    <property type="entry name" value="Sad1_UNC"/>
    <property type="match status" value="1"/>
</dbReference>
<feature type="compositionally biased region" description="Acidic residues" evidence="5">
    <location>
        <begin position="26"/>
        <end position="45"/>
    </location>
</feature>
<evidence type="ECO:0000259" key="7">
    <source>
        <dbReference type="PROSITE" id="PS51469"/>
    </source>
</evidence>
<dbReference type="PROSITE" id="PS51469">
    <property type="entry name" value="SUN"/>
    <property type="match status" value="1"/>
</dbReference>
<evidence type="ECO:0000313" key="9">
    <source>
        <dbReference type="Proteomes" id="UP000789595"/>
    </source>
</evidence>
<dbReference type="GO" id="GO:0005635">
    <property type="term" value="C:nuclear envelope"/>
    <property type="evidence" value="ECO:0007669"/>
    <property type="project" value="TreeGrafter"/>
</dbReference>
<feature type="compositionally biased region" description="Low complexity" evidence="5">
    <location>
        <begin position="76"/>
        <end position="98"/>
    </location>
</feature>
<name>A0A8J2SC51_9STRA</name>
<dbReference type="GO" id="GO:0016020">
    <property type="term" value="C:membrane"/>
    <property type="evidence" value="ECO:0007669"/>
    <property type="project" value="UniProtKB-SubCell"/>
</dbReference>
<keyword evidence="4 6" id="KW-0472">Membrane</keyword>
<dbReference type="EMBL" id="CAKKNE010000001">
    <property type="protein sequence ID" value="CAH0366948.1"/>
    <property type="molecule type" value="Genomic_DNA"/>
</dbReference>
<gene>
    <name evidence="8" type="ORF">PECAL_1P34630</name>
</gene>
<feature type="domain" description="SUN" evidence="7">
    <location>
        <begin position="408"/>
        <end position="587"/>
    </location>
</feature>
<protein>
    <recommendedName>
        <fullName evidence="7">SUN domain-containing protein</fullName>
    </recommendedName>
</protein>
<organism evidence="8 9">
    <name type="scientific">Pelagomonas calceolata</name>
    <dbReference type="NCBI Taxonomy" id="35677"/>
    <lineage>
        <taxon>Eukaryota</taxon>
        <taxon>Sar</taxon>
        <taxon>Stramenopiles</taxon>
        <taxon>Ochrophyta</taxon>
        <taxon>Pelagophyceae</taxon>
        <taxon>Pelagomonadales</taxon>
        <taxon>Pelagomonadaceae</taxon>
        <taxon>Pelagomonas</taxon>
    </lineage>
</organism>
<dbReference type="AlphaFoldDB" id="A0A8J2SC51"/>
<evidence type="ECO:0000256" key="3">
    <source>
        <dbReference type="ARBA" id="ARBA00022989"/>
    </source>
</evidence>
<dbReference type="PANTHER" id="PTHR12911:SF8">
    <property type="entry name" value="KLAROID PROTEIN-RELATED"/>
    <property type="match status" value="1"/>
</dbReference>
<dbReference type="Proteomes" id="UP000789595">
    <property type="component" value="Unassembled WGS sequence"/>
</dbReference>
<evidence type="ECO:0000256" key="6">
    <source>
        <dbReference type="SAM" id="Phobius"/>
    </source>
</evidence>
<feature type="compositionally biased region" description="Pro residues" evidence="5">
    <location>
        <begin position="127"/>
        <end position="139"/>
    </location>
</feature>
<comment type="caution">
    <text evidence="8">The sequence shown here is derived from an EMBL/GenBank/DDBJ whole genome shotgun (WGS) entry which is preliminary data.</text>
</comment>
<dbReference type="OrthoDB" id="342281at2759"/>
<dbReference type="InterPro" id="IPR045119">
    <property type="entry name" value="SUN1-5"/>
</dbReference>
<evidence type="ECO:0000313" key="8">
    <source>
        <dbReference type="EMBL" id="CAH0366948.1"/>
    </source>
</evidence>
<sequence length="587" mass="60586">MAAKRRLRFSSVAGPSPKRGRAARGDDDEEEEQPPQEPDESEEEAPPAPPPRPRRSTRGRSPPPGPTGTQPRRRSAPSAAARAAAAAEHEAVIAAANAPTVERPRRAAPAPAPAPAPARRRSARAPAPAPAPAAAPAAPPGHQVRRAVDAAKAAFAAAKAYVLSAGGAPNRGRRVTTTIPFAYVLAGVAVLAFGGAFTLQARRHAPPRALDASVLRHARASRAATLLGSARRRAEALASKRSALAAAKRDLQQATFAASETRTKADAHAQGWARFVAVKERAAAAKAAAEAAAAGAAAAATAATGAREAVAAAFQRAQDAVKPRRGGEVITAEAAAARAAAANDKIEAAMDSGVFSSSERAAKKALAAAAALTEAVDARRAYEPQVSDDVRNALHAAAERAASDDLRAVDVARKHVEAAARARAGAYDYASSRAGGVVVNATAPPTLKSKVRGFLKLEPGPSMVISSRAVNAARCWGFAGDQGRVLIRLSRPAQPEYFVLEHAPKAHGPRRLEAAAPREFSVTGFAVDGSATYDLGAFAYDADGPAAQRFPAKFLPRRPRPVVAAVEVSVASNQGAAATKLCRFRVH</sequence>
<keyword evidence="2 6" id="KW-0812">Transmembrane</keyword>
<keyword evidence="3 6" id="KW-1133">Transmembrane helix</keyword>
<reference evidence="8" key="1">
    <citation type="submission" date="2021-11" db="EMBL/GenBank/DDBJ databases">
        <authorList>
            <consortium name="Genoscope - CEA"/>
            <person name="William W."/>
        </authorList>
    </citation>
    <scope>NUCLEOTIDE SEQUENCE</scope>
</reference>
<evidence type="ECO:0000256" key="1">
    <source>
        <dbReference type="ARBA" id="ARBA00004370"/>
    </source>
</evidence>
<dbReference type="GO" id="GO:0043495">
    <property type="term" value="F:protein-membrane adaptor activity"/>
    <property type="evidence" value="ECO:0007669"/>
    <property type="project" value="TreeGrafter"/>
</dbReference>
<accession>A0A8J2SC51</accession>
<comment type="subcellular location">
    <subcellularLocation>
        <location evidence="1">Membrane</location>
    </subcellularLocation>
</comment>
<feature type="region of interest" description="Disordered" evidence="5">
    <location>
        <begin position="1"/>
        <end position="145"/>
    </location>
</feature>
<evidence type="ECO:0000256" key="2">
    <source>
        <dbReference type="ARBA" id="ARBA00022692"/>
    </source>
</evidence>
<dbReference type="Gene3D" id="2.60.120.260">
    <property type="entry name" value="Galactose-binding domain-like"/>
    <property type="match status" value="1"/>
</dbReference>
<evidence type="ECO:0000256" key="5">
    <source>
        <dbReference type="SAM" id="MobiDB-lite"/>
    </source>
</evidence>
<feature type="transmembrane region" description="Helical" evidence="6">
    <location>
        <begin position="181"/>
        <end position="199"/>
    </location>
</feature>
<proteinExistence type="predicted"/>
<evidence type="ECO:0000256" key="4">
    <source>
        <dbReference type="ARBA" id="ARBA00023136"/>
    </source>
</evidence>
<keyword evidence="9" id="KW-1185">Reference proteome</keyword>